<dbReference type="GO" id="GO:0046872">
    <property type="term" value="F:metal ion binding"/>
    <property type="evidence" value="ECO:0007669"/>
    <property type="project" value="UniProtKB-KW"/>
</dbReference>
<dbReference type="Proteomes" id="UP000279236">
    <property type="component" value="Unassembled WGS sequence"/>
</dbReference>
<dbReference type="InterPro" id="IPR038765">
    <property type="entry name" value="Papain-like_cys_pep_sf"/>
</dbReference>
<dbReference type="GO" id="GO:0005634">
    <property type="term" value="C:nucleus"/>
    <property type="evidence" value="ECO:0007669"/>
    <property type="project" value="TreeGrafter"/>
</dbReference>
<evidence type="ECO:0000256" key="3">
    <source>
        <dbReference type="ARBA" id="ARBA00022833"/>
    </source>
</evidence>
<comment type="similarity">
    <text evidence="1">Belongs to the transglutaminase-like superfamily. PNGase family.</text>
</comment>
<feature type="domain" description="Transglutaminase-like" evidence="5">
    <location>
        <begin position="208"/>
        <end position="263"/>
    </location>
</feature>
<dbReference type="GO" id="GO:0000224">
    <property type="term" value="F:peptide-N4-(N-acetyl-beta-glucosaminyl)asparagine amidase activity"/>
    <property type="evidence" value="ECO:0007669"/>
    <property type="project" value="TreeGrafter"/>
</dbReference>
<organism evidence="6 7">
    <name type="scientific">Apiotrichum porosum</name>
    <dbReference type="NCBI Taxonomy" id="105984"/>
    <lineage>
        <taxon>Eukaryota</taxon>
        <taxon>Fungi</taxon>
        <taxon>Dikarya</taxon>
        <taxon>Basidiomycota</taxon>
        <taxon>Agaricomycotina</taxon>
        <taxon>Tremellomycetes</taxon>
        <taxon>Trichosporonales</taxon>
        <taxon>Trichosporonaceae</taxon>
        <taxon>Apiotrichum</taxon>
    </lineage>
</organism>
<keyword evidence="7" id="KW-1185">Reference proteome</keyword>
<feature type="compositionally biased region" description="Low complexity" evidence="4">
    <location>
        <begin position="435"/>
        <end position="451"/>
    </location>
</feature>
<feature type="region of interest" description="Disordered" evidence="4">
    <location>
        <begin position="431"/>
        <end position="451"/>
    </location>
</feature>
<dbReference type="PANTHER" id="PTHR12143">
    <property type="entry name" value="PEPTIDE N-GLYCANASE PNGASE -RELATED"/>
    <property type="match status" value="1"/>
</dbReference>
<evidence type="ECO:0000256" key="4">
    <source>
        <dbReference type="SAM" id="MobiDB-lite"/>
    </source>
</evidence>
<dbReference type="AlphaFoldDB" id="A0A427XZL2"/>
<evidence type="ECO:0000313" key="7">
    <source>
        <dbReference type="Proteomes" id="UP000279236"/>
    </source>
</evidence>
<dbReference type="GO" id="GO:0005829">
    <property type="term" value="C:cytosol"/>
    <property type="evidence" value="ECO:0007669"/>
    <property type="project" value="TreeGrafter"/>
</dbReference>
<dbReference type="Pfam" id="PF01841">
    <property type="entry name" value="Transglut_core"/>
    <property type="match status" value="1"/>
</dbReference>
<keyword evidence="3" id="KW-0862">Zinc</keyword>
<evidence type="ECO:0000256" key="1">
    <source>
        <dbReference type="ARBA" id="ARBA00009390"/>
    </source>
</evidence>
<dbReference type="InterPro" id="IPR050883">
    <property type="entry name" value="PNGase"/>
</dbReference>
<dbReference type="PANTHER" id="PTHR12143:SF19">
    <property type="entry name" value="PEPTIDE-N(4)-(N-ACETYL-BETA-GLUCOSAMINYL)ASPARAGINE AMIDASE"/>
    <property type="match status" value="1"/>
</dbReference>
<dbReference type="Gene3D" id="2.20.25.10">
    <property type="match status" value="1"/>
</dbReference>
<comment type="caution">
    <text evidence="6">The sequence shown here is derived from an EMBL/GenBank/DDBJ whole genome shotgun (WGS) entry which is preliminary data.</text>
</comment>
<dbReference type="GeneID" id="39590375"/>
<evidence type="ECO:0000256" key="2">
    <source>
        <dbReference type="ARBA" id="ARBA00022723"/>
    </source>
</evidence>
<dbReference type="SUPFAM" id="SSF54001">
    <property type="entry name" value="Cysteine proteinases"/>
    <property type="match status" value="1"/>
</dbReference>
<accession>A0A427XZL2</accession>
<reference evidence="6 7" key="1">
    <citation type="submission" date="2018-11" db="EMBL/GenBank/DDBJ databases">
        <title>Genome sequence of Apiotrichum porosum DSM 27194.</title>
        <authorList>
            <person name="Aliyu H."/>
            <person name="Gorte O."/>
            <person name="Ochsenreither K."/>
        </authorList>
    </citation>
    <scope>NUCLEOTIDE SEQUENCE [LARGE SCALE GENOMIC DNA]</scope>
    <source>
        <strain evidence="6 7">DSM 27194</strain>
    </source>
</reference>
<evidence type="ECO:0000259" key="5">
    <source>
        <dbReference type="SMART" id="SM00460"/>
    </source>
</evidence>
<dbReference type="STRING" id="105984.A0A427XZL2"/>
<sequence>MSNLIPGFTGYRPSAVEAGYVARQLLARRYTSIPRLSRPSAEDAAAIAELMNHALRVPGVFQLLATQHAQRPGAKFEATINDLKRHSGDVGQLIDKQTAAEATAVLADILPRAEALLKEPPPPHLANAFGKEDAIALAAARWFKHEYFTWIDPIKCPRCGGATKFAEVSEPNERERAGGARRVEVHKCDSGGCEGQRRFARYNTVKALMGSREGRCGEFAQLFYVFLLVLGLEARYVWNSEDHVWTEYFSPTAGHWVHVDSCEAEVGKPQLYDRGWGKQQRWCLAFGALGAEDVTRAYVDDWDACLARRMQQTEDGRGVTEERLKLILLTHTVQCRAHRGDAERAQLAGVDQQQAAWITDARRRNLEAELGGLKGQGRESGTEAWVQARGEGGDVQMEEPPEVIDDVAHEPNTTNEVPGEVKDGVRETVDEEGEAAAAGSGTVTAVEEVKE</sequence>
<keyword evidence="2" id="KW-0479">Metal-binding</keyword>
<dbReference type="EMBL" id="RSCE01000003">
    <property type="protein sequence ID" value="RSH84316.1"/>
    <property type="molecule type" value="Genomic_DNA"/>
</dbReference>
<dbReference type="InterPro" id="IPR002931">
    <property type="entry name" value="Transglutaminase-like"/>
</dbReference>
<evidence type="ECO:0000313" key="6">
    <source>
        <dbReference type="EMBL" id="RSH84316.1"/>
    </source>
</evidence>
<dbReference type="OrthoDB" id="409136at2759"/>
<name>A0A427XZL2_9TREE</name>
<dbReference type="Gene3D" id="3.10.620.30">
    <property type="match status" value="1"/>
</dbReference>
<gene>
    <name evidence="6" type="primary">PNG1</name>
    <name evidence="6" type="ORF">EHS24_005832</name>
</gene>
<dbReference type="RefSeq" id="XP_028477764.1">
    <property type="nucleotide sequence ID" value="XM_028621312.1"/>
</dbReference>
<protein>
    <submittedName>
        <fullName evidence="6">Peptide-N4-(N-acetyl-beta-glucosaminyl)asparagine amidase</fullName>
    </submittedName>
</protein>
<proteinExistence type="inferred from homology"/>
<dbReference type="GO" id="GO:0006516">
    <property type="term" value="P:glycoprotein catabolic process"/>
    <property type="evidence" value="ECO:0007669"/>
    <property type="project" value="TreeGrafter"/>
</dbReference>
<dbReference type="SMART" id="SM00460">
    <property type="entry name" value="TGc"/>
    <property type="match status" value="1"/>
</dbReference>